<dbReference type="Pfam" id="PF18317">
    <property type="entry name" value="SDH_C"/>
    <property type="match status" value="1"/>
</dbReference>
<dbReference type="GO" id="GO:0009423">
    <property type="term" value="P:chorismate biosynthetic process"/>
    <property type="evidence" value="ECO:0007669"/>
    <property type="project" value="UniProtKB-UniRule"/>
</dbReference>
<reference evidence="11 12" key="1">
    <citation type="submission" date="2017-01" db="EMBL/GenBank/DDBJ databases">
        <title>First insights into the biology of 'candidatus Vampirococcus archaeovorus'.</title>
        <authorList>
            <person name="Kizina J."/>
            <person name="Jordan S."/>
            <person name="Stueber K."/>
            <person name="Reinhardt R."/>
            <person name="Harder J."/>
        </authorList>
    </citation>
    <scope>NUCLEOTIDE SEQUENCE [LARGE SCALE GENOMIC DNA]</scope>
    <source>
        <strain evidence="11 12">LiM</strain>
    </source>
</reference>
<feature type="binding site" evidence="8">
    <location>
        <position position="248"/>
    </location>
    <ligand>
        <name>NADP(+)</name>
        <dbReference type="ChEBI" id="CHEBI:58349"/>
    </ligand>
</feature>
<dbReference type="OrthoDB" id="9792692at2"/>
<comment type="subunit">
    <text evidence="8">Homodimer.</text>
</comment>
<dbReference type="PANTHER" id="PTHR21089:SF1">
    <property type="entry name" value="BIFUNCTIONAL 3-DEHYDROQUINATE DEHYDRATASE_SHIKIMATE DEHYDROGENASE, CHLOROPLASTIC"/>
    <property type="match status" value="1"/>
</dbReference>
<name>A0A410P2M5_VELA1</name>
<keyword evidence="6 8" id="KW-0057">Aromatic amino acid biosynthesis</keyword>
<sequence length="283" mass="30960">MMTETRKLYGLIGWPVKHSYSAFMHNAAFKHCGMDAVYELFEVAPKDLDVFFKKTVVEKKIRGFNVTVPHKEAAFSFLKLAGARLDDTARRMGSINTVRLDSDGQFSGFNTDGVGFIRDLKERGFDVKGKKVAFLGAGGGARALAVALRDAGAGEALVYDIDSMKKENLTILYGRDFARGAATIEELWQEDVNIIINATPVGMKPGDPLLVKKEWLGPGLFVYDLIYNPAETKLLTAAKAAGCQTANGSGMLLYQGALAFEHWTGKPAPVEAMRRALKEAMRA</sequence>
<dbReference type="GO" id="GO:0008652">
    <property type="term" value="P:amino acid biosynthetic process"/>
    <property type="evidence" value="ECO:0007669"/>
    <property type="project" value="UniProtKB-KW"/>
</dbReference>
<dbReference type="SUPFAM" id="SSF51735">
    <property type="entry name" value="NAD(P)-binding Rossmann-fold domains"/>
    <property type="match status" value="1"/>
</dbReference>
<organism evidence="11 12">
    <name type="scientific">Velamenicoccus archaeovorus</name>
    <dbReference type="NCBI Taxonomy" id="1930593"/>
    <lineage>
        <taxon>Bacteria</taxon>
        <taxon>Pseudomonadati</taxon>
        <taxon>Candidatus Omnitrophota</taxon>
        <taxon>Candidatus Velamenicoccus</taxon>
    </lineage>
</organism>
<evidence type="ECO:0000256" key="1">
    <source>
        <dbReference type="ARBA" id="ARBA00004871"/>
    </source>
</evidence>
<evidence type="ECO:0000256" key="6">
    <source>
        <dbReference type="ARBA" id="ARBA00023141"/>
    </source>
</evidence>
<dbReference type="InterPro" id="IPR041121">
    <property type="entry name" value="SDH_C"/>
</dbReference>
<feature type="binding site" evidence="8">
    <location>
        <position position="227"/>
    </location>
    <ligand>
        <name>shikimate</name>
        <dbReference type="ChEBI" id="CHEBI:36208"/>
    </ligand>
</feature>
<comment type="similarity">
    <text evidence="8">Belongs to the shikimate dehydrogenase family.</text>
</comment>
<protein>
    <recommendedName>
        <fullName evidence="2 8">Shikimate dehydrogenase (NADP(+))</fullName>
        <shortName evidence="8">SDH</shortName>
        <ecNumber evidence="2 8">1.1.1.25</ecNumber>
    </recommendedName>
</protein>
<comment type="function">
    <text evidence="8">Involved in the biosynthesis of the chorismate, which leads to the biosynthesis of aromatic amino acids. Catalyzes the reversible NADPH linked reduction of 3-dehydroshikimate (DHSA) to yield shikimate (SA).</text>
</comment>
<dbReference type="InterPro" id="IPR022893">
    <property type="entry name" value="Shikimate_DH_fam"/>
</dbReference>
<dbReference type="HAMAP" id="MF_00222">
    <property type="entry name" value="Shikimate_DH_AroE"/>
    <property type="match status" value="1"/>
</dbReference>
<dbReference type="UniPathway" id="UPA00053">
    <property type="reaction ID" value="UER00087"/>
</dbReference>
<evidence type="ECO:0000256" key="3">
    <source>
        <dbReference type="ARBA" id="ARBA00022605"/>
    </source>
</evidence>
<evidence type="ECO:0000259" key="9">
    <source>
        <dbReference type="Pfam" id="PF08501"/>
    </source>
</evidence>
<dbReference type="Gene3D" id="3.40.50.720">
    <property type="entry name" value="NAD(P)-binding Rossmann-like Domain"/>
    <property type="match status" value="1"/>
</dbReference>
<feature type="binding site" evidence="8">
    <location>
        <position position="255"/>
    </location>
    <ligand>
        <name>shikimate</name>
        <dbReference type="ChEBI" id="CHEBI:36208"/>
    </ligand>
</feature>
<dbReference type="GO" id="GO:0019632">
    <property type="term" value="P:shikimate metabolic process"/>
    <property type="evidence" value="ECO:0007669"/>
    <property type="project" value="InterPro"/>
</dbReference>
<dbReference type="Proteomes" id="UP000287243">
    <property type="component" value="Chromosome"/>
</dbReference>
<feature type="binding site" evidence="8">
    <location>
        <position position="225"/>
    </location>
    <ligand>
        <name>NADP(+)</name>
        <dbReference type="ChEBI" id="CHEBI:58349"/>
    </ligand>
</feature>
<comment type="caution">
    <text evidence="8">Lacks conserved residue(s) required for the propagation of feature annotation.</text>
</comment>
<keyword evidence="12" id="KW-1185">Reference proteome</keyword>
<dbReference type="NCBIfam" id="TIGR00507">
    <property type="entry name" value="aroE"/>
    <property type="match status" value="1"/>
</dbReference>
<accession>A0A410P2M5</accession>
<evidence type="ECO:0000313" key="11">
    <source>
        <dbReference type="EMBL" id="QAT16393.1"/>
    </source>
</evidence>
<dbReference type="RefSeq" id="WP_128699032.1">
    <property type="nucleotide sequence ID" value="NZ_CP019384.1"/>
</dbReference>
<evidence type="ECO:0000313" key="12">
    <source>
        <dbReference type="Proteomes" id="UP000287243"/>
    </source>
</evidence>
<comment type="pathway">
    <text evidence="1 8">Metabolic intermediate biosynthesis; chorismate biosynthesis; chorismate from D-erythrose 4-phosphate and phosphoenolpyruvate: step 4/7.</text>
</comment>
<feature type="binding site" evidence="8">
    <location>
        <position position="87"/>
    </location>
    <ligand>
        <name>NADP(+)</name>
        <dbReference type="ChEBI" id="CHEBI:58349"/>
    </ligand>
</feature>
<evidence type="ECO:0000256" key="7">
    <source>
        <dbReference type="ARBA" id="ARBA00049442"/>
    </source>
</evidence>
<evidence type="ECO:0000256" key="5">
    <source>
        <dbReference type="ARBA" id="ARBA00023002"/>
    </source>
</evidence>
<evidence type="ECO:0000256" key="8">
    <source>
        <dbReference type="HAMAP-Rule" id="MF_00222"/>
    </source>
</evidence>
<dbReference type="InterPro" id="IPR036291">
    <property type="entry name" value="NAD(P)-bd_dom_sf"/>
</dbReference>
<dbReference type="Pfam" id="PF08501">
    <property type="entry name" value="Shikimate_dh_N"/>
    <property type="match status" value="1"/>
</dbReference>
<feature type="domain" description="SDH C-terminal" evidence="10">
    <location>
        <begin position="248"/>
        <end position="278"/>
    </location>
</feature>
<feature type="binding site" evidence="8">
    <location>
        <position position="96"/>
    </location>
    <ligand>
        <name>shikimate</name>
        <dbReference type="ChEBI" id="CHEBI:36208"/>
    </ligand>
</feature>
<comment type="catalytic activity">
    <reaction evidence="7 8">
        <text>shikimate + NADP(+) = 3-dehydroshikimate + NADPH + H(+)</text>
        <dbReference type="Rhea" id="RHEA:17737"/>
        <dbReference type="ChEBI" id="CHEBI:15378"/>
        <dbReference type="ChEBI" id="CHEBI:16630"/>
        <dbReference type="ChEBI" id="CHEBI:36208"/>
        <dbReference type="ChEBI" id="CHEBI:57783"/>
        <dbReference type="ChEBI" id="CHEBI:58349"/>
        <dbReference type="EC" id="1.1.1.25"/>
    </reaction>
</comment>
<evidence type="ECO:0000256" key="4">
    <source>
        <dbReference type="ARBA" id="ARBA00022857"/>
    </source>
</evidence>
<feature type="binding site" evidence="8">
    <location>
        <position position="112"/>
    </location>
    <ligand>
        <name>shikimate</name>
        <dbReference type="ChEBI" id="CHEBI:36208"/>
    </ligand>
</feature>
<feature type="domain" description="Shikimate dehydrogenase substrate binding N-terminal" evidence="9">
    <location>
        <begin position="11"/>
        <end position="98"/>
    </location>
</feature>
<feature type="binding site" evidence="8">
    <location>
        <position position="67"/>
    </location>
    <ligand>
        <name>shikimate</name>
        <dbReference type="ChEBI" id="CHEBI:36208"/>
    </ligand>
</feature>
<keyword evidence="5 8" id="KW-0560">Oxidoreductase</keyword>
<feature type="binding site" evidence="8">
    <location>
        <begin position="19"/>
        <end position="21"/>
    </location>
    <ligand>
        <name>shikimate</name>
        <dbReference type="ChEBI" id="CHEBI:36208"/>
    </ligand>
</feature>
<dbReference type="SUPFAM" id="SSF53223">
    <property type="entry name" value="Aminoacid dehydrogenase-like, N-terminal domain"/>
    <property type="match status" value="1"/>
</dbReference>
<dbReference type="EC" id="1.1.1.25" evidence="2 8"/>
<dbReference type="AlphaFoldDB" id="A0A410P2M5"/>
<proteinExistence type="inferred from homology"/>
<dbReference type="GO" id="GO:0009073">
    <property type="term" value="P:aromatic amino acid family biosynthetic process"/>
    <property type="evidence" value="ECO:0007669"/>
    <property type="project" value="UniProtKB-KW"/>
</dbReference>
<keyword evidence="3 8" id="KW-0028">Amino-acid biosynthesis</keyword>
<evidence type="ECO:0000259" key="10">
    <source>
        <dbReference type="Pfam" id="PF18317"/>
    </source>
</evidence>
<dbReference type="InterPro" id="IPR013708">
    <property type="entry name" value="Shikimate_DH-bd_N"/>
</dbReference>
<dbReference type="KEGG" id="vai:BU251_00940"/>
<dbReference type="CDD" id="cd01065">
    <property type="entry name" value="NAD_bind_Shikimate_DH"/>
    <property type="match status" value="1"/>
</dbReference>
<gene>
    <name evidence="8" type="primary">aroE</name>
    <name evidence="11" type="ORF">BU251_00940</name>
</gene>
<dbReference type="Gene3D" id="3.40.50.10860">
    <property type="entry name" value="Leucine Dehydrogenase, chain A, domain 1"/>
    <property type="match status" value="1"/>
</dbReference>
<dbReference type="EMBL" id="CP019384">
    <property type="protein sequence ID" value="QAT16393.1"/>
    <property type="molecule type" value="Genomic_DNA"/>
</dbReference>
<dbReference type="GO" id="GO:0004764">
    <property type="term" value="F:shikimate 3-dehydrogenase (NADP+) activity"/>
    <property type="evidence" value="ECO:0007669"/>
    <property type="project" value="UniProtKB-UniRule"/>
</dbReference>
<feature type="active site" description="Proton acceptor" evidence="8">
    <location>
        <position position="71"/>
    </location>
</feature>
<dbReference type="PANTHER" id="PTHR21089">
    <property type="entry name" value="SHIKIMATE DEHYDROGENASE"/>
    <property type="match status" value="1"/>
</dbReference>
<evidence type="ECO:0000256" key="2">
    <source>
        <dbReference type="ARBA" id="ARBA00012962"/>
    </source>
</evidence>
<dbReference type="InterPro" id="IPR046346">
    <property type="entry name" value="Aminoacid_DH-like_N_sf"/>
</dbReference>
<dbReference type="GO" id="GO:0050661">
    <property type="term" value="F:NADP binding"/>
    <property type="evidence" value="ECO:0007669"/>
    <property type="project" value="InterPro"/>
</dbReference>
<dbReference type="InterPro" id="IPR011342">
    <property type="entry name" value="Shikimate_DH"/>
</dbReference>
<keyword evidence="4 8" id="KW-0521">NADP</keyword>